<comment type="caution">
    <text evidence="1">The sequence shown here is derived from an EMBL/GenBank/DDBJ whole genome shotgun (WGS) entry which is preliminary data.</text>
</comment>
<name>A0A0L6VU48_9BASI</name>
<sequence length="433" mass="50089">MSLCLVVILNSFYSQGIVSFIFCFRCYSWCFFINFLSQNLISFYLVYINSIDARDFIIAVMSKLQQLSSQARANLIKFPISLQNLGSWTIDSLKEFQQLNFPLHCKKNMLNFLQLTCRNSQEASVVTPTFPQDLAGACCMSKAGILSIFFNTHIMWKLLTFSWSNYYKKYHMISKLHINLSLLITCGITFTCSLNPSLQRTIQMYEHLKDHLNPLERTFFRSHEALHMLCCYVETRGPPSSPRSASEALYNISRPFFLWIVPQESTIHQNTSIMSIYNHKYIILVAQIKCSFDCIIIIIHSHPQFPCLIWPIIINHSKPVSLFTCNIPCLSQQEESKSYTVNSYSITFLNLPTLRAQPIAHNISIEPDTYLFWLSTENCNCSRRKEILKITKNLELNLFPNWFDTTNDIQNLTDATWVDDLETCLSQSGSICF</sequence>
<gene>
    <name evidence="1" type="ORF">VP01_1051g2</name>
</gene>
<keyword evidence="2" id="KW-1185">Reference proteome</keyword>
<dbReference type="EMBL" id="LAVV01000577">
    <property type="protein sequence ID" value="KNZ64233.1"/>
    <property type="molecule type" value="Genomic_DNA"/>
</dbReference>
<accession>A0A0L6VU48</accession>
<evidence type="ECO:0000313" key="1">
    <source>
        <dbReference type="EMBL" id="KNZ64233.1"/>
    </source>
</evidence>
<protein>
    <submittedName>
        <fullName evidence="1">Uncharacterized protein</fullName>
    </submittedName>
</protein>
<reference evidence="1 2" key="1">
    <citation type="submission" date="2015-08" db="EMBL/GenBank/DDBJ databases">
        <title>Next Generation Sequencing and Analysis of the Genome of Puccinia sorghi L Schw, the Causal Agent of Maize Common Rust.</title>
        <authorList>
            <person name="Rochi L."/>
            <person name="Burguener G."/>
            <person name="Darino M."/>
            <person name="Turjanski A."/>
            <person name="Kreff E."/>
            <person name="Dieguez M.J."/>
            <person name="Sacco F."/>
        </authorList>
    </citation>
    <scope>NUCLEOTIDE SEQUENCE [LARGE SCALE GENOMIC DNA]</scope>
    <source>
        <strain evidence="1 2">RO10H11247</strain>
    </source>
</reference>
<dbReference type="Proteomes" id="UP000037035">
    <property type="component" value="Unassembled WGS sequence"/>
</dbReference>
<dbReference type="OrthoDB" id="3344688at2759"/>
<organism evidence="1 2">
    <name type="scientific">Puccinia sorghi</name>
    <dbReference type="NCBI Taxonomy" id="27349"/>
    <lineage>
        <taxon>Eukaryota</taxon>
        <taxon>Fungi</taxon>
        <taxon>Dikarya</taxon>
        <taxon>Basidiomycota</taxon>
        <taxon>Pucciniomycotina</taxon>
        <taxon>Pucciniomycetes</taxon>
        <taxon>Pucciniales</taxon>
        <taxon>Pucciniaceae</taxon>
        <taxon>Puccinia</taxon>
    </lineage>
</organism>
<dbReference type="VEuPathDB" id="FungiDB:VP01_1051g2"/>
<dbReference type="AlphaFoldDB" id="A0A0L6VU48"/>
<proteinExistence type="predicted"/>
<evidence type="ECO:0000313" key="2">
    <source>
        <dbReference type="Proteomes" id="UP000037035"/>
    </source>
</evidence>